<organism evidence="4 5">
    <name type="scientific">Sandaracinobacter neustonicus</name>
    <dbReference type="NCBI Taxonomy" id="1715348"/>
    <lineage>
        <taxon>Bacteria</taxon>
        <taxon>Pseudomonadati</taxon>
        <taxon>Pseudomonadota</taxon>
        <taxon>Alphaproteobacteria</taxon>
        <taxon>Sphingomonadales</taxon>
        <taxon>Sphingosinicellaceae</taxon>
        <taxon>Sandaracinobacter</taxon>
    </lineage>
</organism>
<evidence type="ECO:0000256" key="3">
    <source>
        <dbReference type="ARBA" id="ARBA00023186"/>
    </source>
</evidence>
<keyword evidence="5" id="KW-1185">Reference proteome</keyword>
<name>A0A501XQ63_9SPHN</name>
<dbReference type="RefSeq" id="WP_140927277.1">
    <property type="nucleotide sequence ID" value="NZ_VFSU01000016.1"/>
</dbReference>
<reference evidence="4 5" key="1">
    <citation type="submission" date="2019-06" db="EMBL/GenBank/DDBJ databases">
        <authorList>
            <person name="Lee I."/>
            <person name="Jang G.I."/>
            <person name="Hwang C.Y."/>
        </authorList>
    </citation>
    <scope>NUCLEOTIDE SEQUENCE [LARGE SCALE GENOMIC DNA]</scope>
    <source>
        <strain evidence="4 5">PAMC 28131</strain>
    </source>
</reference>
<evidence type="ECO:0000313" key="4">
    <source>
        <dbReference type="EMBL" id="TPE62838.1"/>
    </source>
</evidence>
<comment type="similarity">
    <text evidence="1">Belongs to the ATP12 family.</text>
</comment>
<dbReference type="GO" id="GO:0043461">
    <property type="term" value="P:proton-transporting ATP synthase complex assembly"/>
    <property type="evidence" value="ECO:0007669"/>
    <property type="project" value="InterPro"/>
</dbReference>
<dbReference type="PANTHER" id="PTHR21013">
    <property type="entry name" value="ATP SYNTHASE MITOCHONDRIAL F1 COMPLEX ASSEMBLY FACTOR 2/ATP12 PROTEIN, MITOCHONDRIAL PRECURSOR"/>
    <property type="match status" value="1"/>
</dbReference>
<dbReference type="SUPFAM" id="SSF160909">
    <property type="entry name" value="ATP12-like"/>
    <property type="match status" value="1"/>
</dbReference>
<keyword evidence="2" id="KW-0809">Transit peptide</keyword>
<dbReference type="Gene3D" id="3.30.2180.10">
    <property type="entry name" value="ATP12-like"/>
    <property type="match status" value="1"/>
</dbReference>
<dbReference type="Proteomes" id="UP000319897">
    <property type="component" value="Unassembled WGS sequence"/>
</dbReference>
<dbReference type="InterPro" id="IPR042272">
    <property type="entry name" value="ATP12_ATP_synth-F1-assembly_N"/>
</dbReference>
<sequence>MKRFWTEVAVEAADGGFVLKLDGRAVKTPKGLPQLLPHAGLADALAEEWRAVEGELQPTAMPLTGLANAAVDLVSADPHSFADGLSRYAESDMLCYRADHPDELAVLQAARWQPLLDWAAARFDIDFVVTAGVVHRPQPPQTLARIAAAYRGFGPFALAALSPLVTLSGSAVIPLALAHGALEVDAAWAASILDEAFQADLWGEDALAAADRAARRAQFAAAARFLQLADASNFGR</sequence>
<dbReference type="InterPro" id="IPR011419">
    <property type="entry name" value="ATP12_ATP_synth-F1-assembly"/>
</dbReference>
<accession>A0A501XQ63</accession>
<keyword evidence="3" id="KW-0143">Chaperone</keyword>
<evidence type="ECO:0000256" key="2">
    <source>
        <dbReference type="ARBA" id="ARBA00022946"/>
    </source>
</evidence>
<dbReference type="PANTHER" id="PTHR21013:SF10">
    <property type="entry name" value="ATP SYNTHASE MITOCHONDRIAL F1 COMPLEX ASSEMBLY FACTOR 2"/>
    <property type="match status" value="1"/>
</dbReference>
<gene>
    <name evidence="4" type="ORF">FJQ54_04770</name>
</gene>
<protein>
    <submittedName>
        <fullName evidence="4">ATPase</fullName>
    </submittedName>
</protein>
<dbReference type="AlphaFoldDB" id="A0A501XQ63"/>
<dbReference type="Pfam" id="PF07542">
    <property type="entry name" value="ATP12"/>
    <property type="match status" value="1"/>
</dbReference>
<dbReference type="EMBL" id="VFSU01000016">
    <property type="protein sequence ID" value="TPE62838.1"/>
    <property type="molecule type" value="Genomic_DNA"/>
</dbReference>
<comment type="caution">
    <text evidence="4">The sequence shown here is derived from an EMBL/GenBank/DDBJ whole genome shotgun (WGS) entry which is preliminary data.</text>
</comment>
<dbReference type="OrthoDB" id="9797825at2"/>
<proteinExistence type="inferred from homology"/>
<dbReference type="InterPro" id="IPR023335">
    <property type="entry name" value="ATP12_ortho_dom_sf"/>
</dbReference>
<evidence type="ECO:0000256" key="1">
    <source>
        <dbReference type="ARBA" id="ARBA00008231"/>
    </source>
</evidence>
<evidence type="ECO:0000313" key="5">
    <source>
        <dbReference type="Proteomes" id="UP000319897"/>
    </source>
</evidence>
<dbReference type="Gene3D" id="1.10.3580.10">
    <property type="entry name" value="ATP12 ATPase"/>
    <property type="match status" value="1"/>
</dbReference>